<dbReference type="SMART" id="SM01399">
    <property type="entry name" value="Sybindin"/>
    <property type="match status" value="1"/>
</dbReference>
<dbReference type="Pfam" id="PF04099">
    <property type="entry name" value="Sybindin"/>
    <property type="match status" value="1"/>
</dbReference>
<evidence type="ECO:0000256" key="4">
    <source>
        <dbReference type="ARBA" id="ARBA00022892"/>
    </source>
</evidence>
<reference evidence="10" key="2">
    <citation type="journal article" date="2021" name="World Allergy Organ. J.">
        <title>Chromosome-level assembly of Dermatophagoides farinae genome and transcriptome reveals two novel allergens Der f 37 and Der f 39.</title>
        <authorList>
            <person name="Chen J."/>
            <person name="Cai Z."/>
            <person name="Fan D."/>
            <person name="Hu J."/>
            <person name="Hou Y."/>
            <person name="He Y."/>
            <person name="Zhang Z."/>
            <person name="Zhao Z."/>
            <person name="Gao P."/>
            <person name="Hu W."/>
            <person name="Sun J."/>
            <person name="Li J."/>
            <person name="Ji K."/>
        </authorList>
    </citation>
    <scope>NUCLEOTIDE SEQUENCE</scope>
    <source>
        <strain evidence="10">JKM2019</strain>
    </source>
</reference>
<evidence type="ECO:0000256" key="3">
    <source>
        <dbReference type="ARBA" id="ARBA00022824"/>
    </source>
</evidence>
<dbReference type="PANTHER" id="PTHR23249">
    <property type="entry name" value="TRAFFICKING PROTEIN PARTICLE COMPLEX SUBUNIT"/>
    <property type="match status" value="1"/>
</dbReference>
<evidence type="ECO:0000256" key="2">
    <source>
        <dbReference type="ARBA" id="ARBA00022448"/>
    </source>
</evidence>
<organism evidence="10">
    <name type="scientific">Dermatophagoides farinae</name>
    <name type="common">American house dust mite</name>
    <dbReference type="NCBI Taxonomy" id="6954"/>
    <lineage>
        <taxon>Eukaryota</taxon>
        <taxon>Metazoa</taxon>
        <taxon>Ecdysozoa</taxon>
        <taxon>Arthropoda</taxon>
        <taxon>Chelicerata</taxon>
        <taxon>Arachnida</taxon>
        <taxon>Acari</taxon>
        <taxon>Acariformes</taxon>
        <taxon>Sarcoptiformes</taxon>
        <taxon>Astigmata</taxon>
        <taxon>Psoroptidia</taxon>
        <taxon>Analgoidea</taxon>
        <taxon>Pyroglyphidae</taxon>
        <taxon>Dermatophagoidinae</taxon>
        <taxon>Dermatophagoides</taxon>
    </lineage>
</organism>
<dbReference type="GO" id="GO:0006888">
    <property type="term" value="P:endoplasmic reticulum to Golgi vesicle-mediated transport"/>
    <property type="evidence" value="ECO:0007669"/>
    <property type="project" value="UniProtKB-UniRule"/>
</dbReference>
<comment type="similarity">
    <text evidence="6">Belongs to the TRAPP small subunits family. TRAPPC4 subfamily.</text>
</comment>
<dbReference type="Proteomes" id="UP000828236">
    <property type="component" value="Unassembled WGS sequence"/>
</dbReference>
<evidence type="ECO:0000256" key="8">
    <source>
        <dbReference type="ARBA" id="ARBA00046941"/>
    </source>
</evidence>
<reference evidence="10" key="1">
    <citation type="submission" date="2020-06" db="EMBL/GenBank/DDBJ databases">
        <authorList>
            <person name="Ji K."/>
            <person name="Li J."/>
        </authorList>
    </citation>
    <scope>NUCLEOTIDE SEQUENCE</scope>
    <source>
        <strain evidence="10">JKM2019</strain>
        <tissue evidence="10">Whole body</tissue>
    </source>
</reference>
<dbReference type="GO" id="GO:0030008">
    <property type="term" value="C:TRAPP complex"/>
    <property type="evidence" value="ECO:0007669"/>
    <property type="project" value="UniProtKB-UniRule"/>
</dbReference>
<dbReference type="CDD" id="cd14856">
    <property type="entry name" value="TRAPPC4_synbindin"/>
    <property type="match status" value="1"/>
</dbReference>
<dbReference type="AlphaFoldDB" id="A0A9D4SFI6"/>
<comment type="subunit">
    <text evidence="8">Component of the multisubunit TRAPP (transport protein particle) complex, which includes at least TRAPPC2, TRAPPC2L, TRAPPC3, TRAPPC3L, TRAPPC4, TRAPPC5, TRAPPC8, TRAPPC9, TRAPPC10, TRAPPC11 and TRAPPC12. Interacts with SDC2.</text>
</comment>
<comment type="function">
    <text evidence="7">Core component of the TRAPP complexes which has a function of guanine nucleotide exchange factor activity for Rab1 GTPase. Plays a role in vesicular transport from endoplasmic reticulum to Golgi and autophagy. May play a role in dendrite postsynaptic membrane trafficking.</text>
</comment>
<gene>
    <name evidence="10" type="ORF">HUG17_3864</name>
</gene>
<dbReference type="GO" id="GO:0005794">
    <property type="term" value="C:Golgi apparatus"/>
    <property type="evidence" value="ECO:0007669"/>
    <property type="project" value="UniProtKB-SubCell"/>
</dbReference>
<keyword evidence="3 9" id="KW-0256">Endoplasmic reticulum</keyword>
<evidence type="ECO:0000313" key="10">
    <source>
        <dbReference type="EMBL" id="KAH7639831.1"/>
    </source>
</evidence>
<dbReference type="InterPro" id="IPR007233">
    <property type="entry name" value="TRAPPC"/>
</dbReference>
<evidence type="ECO:0000256" key="1">
    <source>
        <dbReference type="ARBA" id="ARBA00004555"/>
    </source>
</evidence>
<keyword evidence="4 9" id="KW-0931">ER-Golgi transport</keyword>
<dbReference type="Gene3D" id="3.30.450.70">
    <property type="match status" value="1"/>
</dbReference>
<comment type="subcellular location">
    <subcellularLocation>
        <location evidence="9">Endoplasmic reticulum</location>
    </subcellularLocation>
    <subcellularLocation>
        <location evidence="9">Golgi apparatus</location>
        <location evidence="9">cis-Golgi network</location>
    </subcellularLocation>
    <subcellularLocation>
        <location evidence="1">Golgi apparatus</location>
    </subcellularLocation>
</comment>
<dbReference type="OrthoDB" id="246406at2759"/>
<name>A0A9D4SFI6_DERFA</name>
<dbReference type="SUPFAM" id="SSF64356">
    <property type="entry name" value="SNARE-like"/>
    <property type="match status" value="1"/>
</dbReference>
<protein>
    <recommendedName>
        <fullName evidence="9">Trafficking protein particle complex subunit</fullName>
    </recommendedName>
</protein>
<evidence type="ECO:0000256" key="6">
    <source>
        <dbReference type="ARBA" id="ARBA00038179"/>
    </source>
</evidence>
<dbReference type="Gene3D" id="2.30.42.40">
    <property type="match status" value="1"/>
</dbReference>
<comment type="subunit">
    <text evidence="9">Part of the multisubunit transport protein particle (TRAPP) complex.</text>
</comment>
<dbReference type="PANTHER" id="PTHR23249:SF15">
    <property type="entry name" value="TRAFFICKING PROTEIN PARTICLE COMPLEX SUBUNIT 4"/>
    <property type="match status" value="1"/>
</dbReference>
<evidence type="ECO:0000256" key="9">
    <source>
        <dbReference type="RuleBase" id="RU366065"/>
    </source>
</evidence>
<keyword evidence="2 9" id="KW-0813">Transport</keyword>
<comment type="caution">
    <text evidence="10">The sequence shown here is derived from an EMBL/GenBank/DDBJ whole genome shotgun (WGS) entry which is preliminary data.</text>
</comment>
<accession>A0A9D4SFI6</accession>
<evidence type="ECO:0000256" key="7">
    <source>
        <dbReference type="ARBA" id="ARBA00046052"/>
    </source>
</evidence>
<dbReference type="InterPro" id="IPR011012">
    <property type="entry name" value="Longin-like_dom_sf"/>
</dbReference>
<proteinExistence type="inferred from homology"/>
<evidence type="ECO:0000256" key="5">
    <source>
        <dbReference type="ARBA" id="ARBA00023034"/>
    </source>
</evidence>
<sequence>MMNKVNGIYSVYIISKSGGLIYNYDVESNFPLTEVEKTFSFPLDIKLDFTNQRLTVMFGQRDNIKVGYSLLAINGDPIVGRKYKDQDIINDFLANEDNFPVNLKFGWPRLSTNEKIVMASMFHSMYAIAALQIIPRKSIGNDNVRRHSCTGIEYMETNNFRLSCFQTLTGVKFLIISDLRETTNKDWLLRKIYELYSDYALKNPFYKLDMPIRCELFDLNIAQLLEQNDRNMAGSSGDSSSTSVNHF</sequence>
<dbReference type="GO" id="GO:0005783">
    <property type="term" value="C:endoplasmic reticulum"/>
    <property type="evidence" value="ECO:0007669"/>
    <property type="project" value="UniProtKB-SubCell"/>
</dbReference>
<keyword evidence="5 9" id="KW-0333">Golgi apparatus</keyword>
<dbReference type="EMBL" id="SDOV01000007">
    <property type="protein sequence ID" value="KAH7639831.1"/>
    <property type="molecule type" value="Genomic_DNA"/>
</dbReference>